<dbReference type="Gene3D" id="3.90.550.10">
    <property type="entry name" value="Spore Coat Polysaccharide Biosynthesis Protein SpsA, Chain A"/>
    <property type="match status" value="1"/>
</dbReference>
<keyword evidence="2" id="KW-0328">Glycosyltransferase</keyword>
<evidence type="ECO:0000259" key="4">
    <source>
        <dbReference type="Pfam" id="PF00535"/>
    </source>
</evidence>
<organism evidence="5 6">
    <name type="scientific">Croceicoccus marinus</name>
    <dbReference type="NCBI Taxonomy" id="450378"/>
    <lineage>
        <taxon>Bacteria</taxon>
        <taxon>Pseudomonadati</taxon>
        <taxon>Pseudomonadota</taxon>
        <taxon>Alphaproteobacteria</taxon>
        <taxon>Sphingomonadales</taxon>
        <taxon>Erythrobacteraceae</taxon>
        <taxon>Croceicoccus</taxon>
    </lineage>
</organism>
<dbReference type="InterPro" id="IPR001173">
    <property type="entry name" value="Glyco_trans_2-like"/>
</dbReference>
<dbReference type="GO" id="GO:0016757">
    <property type="term" value="F:glycosyltransferase activity"/>
    <property type="evidence" value="ECO:0007669"/>
    <property type="project" value="UniProtKB-KW"/>
</dbReference>
<keyword evidence="3 5" id="KW-0808">Transferase</keyword>
<name>A0A7G6VT14_9SPHN</name>
<gene>
    <name evidence="5" type="ORF">H4O24_13280</name>
</gene>
<feature type="domain" description="Glycosyltransferase 2-like" evidence="4">
    <location>
        <begin position="10"/>
        <end position="140"/>
    </location>
</feature>
<dbReference type="InterPro" id="IPR050834">
    <property type="entry name" value="Glycosyltransf_2"/>
</dbReference>
<dbReference type="AlphaFoldDB" id="A0A7G6VT14"/>
<dbReference type="PANTHER" id="PTHR43685:SF5">
    <property type="entry name" value="GLYCOSYLTRANSFERASE EPSE-RELATED"/>
    <property type="match status" value="1"/>
</dbReference>
<protein>
    <submittedName>
        <fullName evidence="5">Glycosyltransferase family 2 protein</fullName>
    </submittedName>
</protein>
<dbReference type="InterPro" id="IPR029044">
    <property type="entry name" value="Nucleotide-diphossugar_trans"/>
</dbReference>
<sequence>MTAPDPATVSIAIASFNSRQYLREAVESALAQRGVAVEVIIVDDGSDDGSDIIAERFAASDPRVRFFRTPSNLGPGGARNIALANMTGLWFAVLDSDDLYEPERCQTMIAAAASKGADMVADDMVVFTQAHGSIHRHLGDQGEPARRIDLPAYLSYPAIFGDRANLGFLKPIIRSEFLARHGLRYDASLRIGEDDMFVIRCLENGARYIVLNQAHYRYRKHAASISHRLSTQDAQRLLDANVATEARLSKRSAELRTLLSKRSGQLADAVAFSRAIDALKARNPFLAAYEMLRRPGAIPLFAMPLRSRLARLTNRSANPG</sequence>
<evidence type="ECO:0000256" key="2">
    <source>
        <dbReference type="ARBA" id="ARBA00022676"/>
    </source>
</evidence>
<comment type="similarity">
    <text evidence="1">Belongs to the glycosyltransferase 2 family.</text>
</comment>
<evidence type="ECO:0000313" key="6">
    <source>
        <dbReference type="Proteomes" id="UP000515297"/>
    </source>
</evidence>
<accession>A0A7G6VT14</accession>
<dbReference type="RefSeq" id="WP_185884115.1">
    <property type="nucleotide sequence ID" value="NZ_CP060052.1"/>
</dbReference>
<evidence type="ECO:0000256" key="1">
    <source>
        <dbReference type="ARBA" id="ARBA00006739"/>
    </source>
</evidence>
<dbReference type="Proteomes" id="UP000515297">
    <property type="component" value="Chromosome"/>
</dbReference>
<dbReference type="SUPFAM" id="SSF53448">
    <property type="entry name" value="Nucleotide-diphospho-sugar transferases"/>
    <property type="match status" value="1"/>
</dbReference>
<dbReference type="Pfam" id="PF00535">
    <property type="entry name" value="Glycos_transf_2"/>
    <property type="match status" value="1"/>
</dbReference>
<dbReference type="CDD" id="cd00761">
    <property type="entry name" value="Glyco_tranf_GTA_type"/>
    <property type="match status" value="1"/>
</dbReference>
<evidence type="ECO:0000256" key="3">
    <source>
        <dbReference type="ARBA" id="ARBA00022679"/>
    </source>
</evidence>
<reference evidence="5 6" key="1">
    <citation type="submission" date="2020-08" db="EMBL/GenBank/DDBJ databases">
        <authorList>
            <person name="Liu G."/>
            <person name="Sun C."/>
        </authorList>
    </citation>
    <scope>NUCLEOTIDE SEQUENCE [LARGE SCALE GENOMIC DNA]</scope>
    <source>
        <strain evidence="5 6">OT19</strain>
    </source>
</reference>
<dbReference type="EMBL" id="CP060052">
    <property type="protein sequence ID" value="QNE04879.1"/>
    <property type="molecule type" value="Genomic_DNA"/>
</dbReference>
<proteinExistence type="inferred from homology"/>
<evidence type="ECO:0000313" key="5">
    <source>
        <dbReference type="EMBL" id="QNE04879.1"/>
    </source>
</evidence>
<dbReference type="PANTHER" id="PTHR43685">
    <property type="entry name" value="GLYCOSYLTRANSFERASE"/>
    <property type="match status" value="1"/>
</dbReference>